<reference evidence="2 3" key="1">
    <citation type="journal article" date="2012" name="Genet. Mol. Biol.">
        <title>Analysis of 16S rRNA and mxaF genes revealing insights into Methylobacterium niche-specific plant association.</title>
        <authorList>
            <person name="Dourado M.N."/>
            <person name="Andreote F.D."/>
            <person name="Dini-Andreote F."/>
            <person name="Conti R."/>
            <person name="Araujo J.M."/>
            <person name="Araujo W.L."/>
        </authorList>
    </citation>
    <scope>NUCLEOTIDE SEQUENCE [LARGE SCALE GENOMIC DNA]</scope>
    <source>
        <strain evidence="2 3">SR1.6/6</strain>
    </source>
</reference>
<feature type="chain" id="PRO_5025683469" description="Large exoprotein involved in heme utilization or adhesion" evidence="1">
    <location>
        <begin position="20"/>
        <end position="124"/>
    </location>
</feature>
<sequence>MTRLIAAILFLAAAAPAAAAPPRVAGPDRFDGTWSVEIITESGTCDRAYRYPVKIEHGRARFVGTAFTVEGGVTGSGAIRGSISNGTSTADVRGRLGRDGFGVGSWVSSGLLQCRGRWNAERRG</sequence>
<evidence type="ECO:0000313" key="2">
    <source>
        <dbReference type="EMBL" id="QGY03081.1"/>
    </source>
</evidence>
<dbReference type="EMBL" id="CP043538">
    <property type="protein sequence ID" value="QGY03081.1"/>
    <property type="molecule type" value="Genomic_DNA"/>
</dbReference>
<evidence type="ECO:0000313" key="3">
    <source>
        <dbReference type="Proteomes" id="UP000012488"/>
    </source>
</evidence>
<reference evidence="2 3" key="2">
    <citation type="journal article" date="2013" name="Genome Announc.">
        <title>Draft Genome Sequence of Methylobacterium mesophilicum Strain SR1.6/6, Isolated from Citrus sinensis.</title>
        <authorList>
            <person name="Marinho Almeida D."/>
            <person name="Dini-Andreote F."/>
            <person name="Camargo Neves A.A."/>
            <person name="Juca Ramos R.T."/>
            <person name="Andreote F.D."/>
            <person name="Carneiro A.R."/>
            <person name="Oliveira de Souza Lima A."/>
            <person name="Caracciolo Gomes de Sa P.H."/>
            <person name="Ribeiro Barbosa M.S."/>
            <person name="Araujo W.L."/>
            <person name="Silva A."/>
        </authorList>
    </citation>
    <scope>NUCLEOTIDE SEQUENCE [LARGE SCALE GENOMIC DNA]</scope>
    <source>
        <strain evidence="2 3">SR1.6/6</strain>
    </source>
</reference>
<feature type="signal peptide" evidence="1">
    <location>
        <begin position="1"/>
        <end position="19"/>
    </location>
</feature>
<dbReference type="AlphaFoldDB" id="A0A6B9FKF6"/>
<name>A0A6B9FKF6_9HYPH</name>
<dbReference type="Proteomes" id="UP000012488">
    <property type="component" value="Chromosome"/>
</dbReference>
<organism evidence="2 3">
    <name type="scientific">Methylobacterium mesophilicum SR1.6/6</name>
    <dbReference type="NCBI Taxonomy" id="908290"/>
    <lineage>
        <taxon>Bacteria</taxon>
        <taxon>Pseudomonadati</taxon>
        <taxon>Pseudomonadota</taxon>
        <taxon>Alphaproteobacteria</taxon>
        <taxon>Hyphomicrobiales</taxon>
        <taxon>Methylobacteriaceae</taxon>
        <taxon>Methylobacterium</taxon>
    </lineage>
</organism>
<gene>
    <name evidence="2" type="ORF">MMSR116_15205</name>
</gene>
<evidence type="ECO:0000256" key="1">
    <source>
        <dbReference type="SAM" id="SignalP"/>
    </source>
</evidence>
<accession>A0A6B9FKF6</accession>
<dbReference type="RefSeq" id="WP_010682298.1">
    <property type="nucleotide sequence ID" value="NZ_CP043538.1"/>
</dbReference>
<proteinExistence type="predicted"/>
<protein>
    <recommendedName>
        <fullName evidence="4">Large exoprotein involved in heme utilization or adhesion</fullName>
    </recommendedName>
</protein>
<dbReference type="OrthoDB" id="8236492at2"/>
<dbReference type="KEGG" id="mmes:MMSR116_15205"/>
<evidence type="ECO:0008006" key="4">
    <source>
        <dbReference type="Google" id="ProtNLM"/>
    </source>
</evidence>
<keyword evidence="1" id="KW-0732">Signal</keyword>